<sequence>MASRSRLGSLSSLSILLRDPSQLGSSAVKKAIVEQQEPWIPSSPGPSAVEGHGQYIPSNTEDCKGTSNDEVSSAEDRRRSASKGRTGAVSYSKERPAPEEQEPHLSVVTKPMCQ</sequence>
<proteinExistence type="predicted"/>
<dbReference type="AlphaFoldDB" id="A0A8H4X6Q1"/>
<feature type="compositionally biased region" description="Polar residues" evidence="1">
    <location>
        <begin position="56"/>
        <end position="71"/>
    </location>
</feature>
<feature type="region of interest" description="Disordered" evidence="1">
    <location>
        <begin position="36"/>
        <end position="114"/>
    </location>
</feature>
<organism evidence="2 3">
    <name type="scientific">Fusarium zealandicum</name>
    <dbReference type="NCBI Taxonomy" id="1053134"/>
    <lineage>
        <taxon>Eukaryota</taxon>
        <taxon>Fungi</taxon>
        <taxon>Dikarya</taxon>
        <taxon>Ascomycota</taxon>
        <taxon>Pezizomycotina</taxon>
        <taxon>Sordariomycetes</taxon>
        <taxon>Hypocreomycetidae</taxon>
        <taxon>Hypocreales</taxon>
        <taxon>Nectriaceae</taxon>
        <taxon>Fusarium</taxon>
        <taxon>Fusarium staphyleae species complex</taxon>
    </lineage>
</organism>
<accession>A0A8H4X6Q1</accession>
<name>A0A8H4X6Q1_9HYPO</name>
<reference evidence="2" key="1">
    <citation type="journal article" date="2020" name="BMC Genomics">
        <title>Correction to: Identification and distribution of gene clusters required for synthesis of sphingolipid metabolism inhibitors in diverse species of the filamentous fungus Fusarium.</title>
        <authorList>
            <person name="Kim H.S."/>
            <person name="Lohmar J.M."/>
            <person name="Busman M."/>
            <person name="Brown D.W."/>
            <person name="Naumann T.A."/>
            <person name="Divon H.H."/>
            <person name="Lysoe E."/>
            <person name="Uhlig S."/>
            <person name="Proctor R.H."/>
        </authorList>
    </citation>
    <scope>NUCLEOTIDE SEQUENCE</scope>
    <source>
        <strain evidence="2">NRRL 22465</strain>
    </source>
</reference>
<gene>
    <name evidence="2" type="ORF">FZEAL_10903</name>
</gene>
<keyword evidence="3" id="KW-1185">Reference proteome</keyword>
<dbReference type="Proteomes" id="UP000635477">
    <property type="component" value="Unassembled WGS sequence"/>
</dbReference>
<evidence type="ECO:0000256" key="1">
    <source>
        <dbReference type="SAM" id="MobiDB-lite"/>
    </source>
</evidence>
<protein>
    <submittedName>
        <fullName evidence="2">Uncharacterized protein</fullName>
    </submittedName>
</protein>
<comment type="caution">
    <text evidence="2">The sequence shown here is derived from an EMBL/GenBank/DDBJ whole genome shotgun (WGS) entry which is preliminary data.</text>
</comment>
<dbReference type="EMBL" id="JABEYC010001562">
    <property type="protein sequence ID" value="KAF4963933.1"/>
    <property type="molecule type" value="Genomic_DNA"/>
</dbReference>
<feature type="compositionally biased region" description="Basic and acidic residues" evidence="1">
    <location>
        <begin position="92"/>
        <end position="103"/>
    </location>
</feature>
<reference evidence="2" key="2">
    <citation type="submission" date="2020-05" db="EMBL/GenBank/DDBJ databases">
        <authorList>
            <person name="Kim H.-S."/>
            <person name="Proctor R.H."/>
            <person name="Brown D.W."/>
        </authorList>
    </citation>
    <scope>NUCLEOTIDE SEQUENCE</scope>
    <source>
        <strain evidence="2">NRRL 22465</strain>
    </source>
</reference>
<evidence type="ECO:0000313" key="2">
    <source>
        <dbReference type="EMBL" id="KAF4963933.1"/>
    </source>
</evidence>
<evidence type="ECO:0000313" key="3">
    <source>
        <dbReference type="Proteomes" id="UP000635477"/>
    </source>
</evidence>